<dbReference type="GO" id="GO:0000049">
    <property type="term" value="F:tRNA binding"/>
    <property type="evidence" value="ECO:0007669"/>
    <property type="project" value="UniProtKB-KW"/>
</dbReference>
<feature type="binding site" evidence="9">
    <location>
        <position position="494"/>
    </location>
    <ligand>
        <name>Zn(2+)</name>
        <dbReference type="ChEBI" id="CHEBI:29105"/>
    </ligand>
</feature>
<evidence type="ECO:0000256" key="7">
    <source>
        <dbReference type="ARBA" id="ARBA00022917"/>
    </source>
</evidence>
<keyword evidence="8 9" id="KW-0030">Aminoacyl-tRNA synthetase</keyword>
<dbReference type="PRINTS" id="PR00980">
    <property type="entry name" value="TRNASYNTHALA"/>
</dbReference>
<comment type="caution">
    <text evidence="11">The sequence shown here is derived from an EMBL/GenBank/DDBJ whole genome shotgun (WGS) entry which is preliminary data.</text>
</comment>
<dbReference type="Pfam" id="PF01411">
    <property type="entry name" value="tRNA-synt_2c"/>
    <property type="match status" value="1"/>
</dbReference>
<dbReference type="Gene3D" id="3.30.980.10">
    <property type="entry name" value="Threonyl-trna Synthetase, Chain A, domain 2"/>
    <property type="match status" value="1"/>
</dbReference>
<keyword evidence="4 9" id="KW-0547">Nucleotide-binding</keyword>
<comment type="catalytic activity">
    <reaction evidence="9">
        <text>tRNA(Ala) + L-alanine + ATP = L-alanyl-tRNA(Ala) + AMP + diphosphate</text>
        <dbReference type="Rhea" id="RHEA:12540"/>
        <dbReference type="Rhea" id="RHEA-COMP:9657"/>
        <dbReference type="Rhea" id="RHEA-COMP:9923"/>
        <dbReference type="ChEBI" id="CHEBI:30616"/>
        <dbReference type="ChEBI" id="CHEBI:33019"/>
        <dbReference type="ChEBI" id="CHEBI:57972"/>
        <dbReference type="ChEBI" id="CHEBI:78442"/>
        <dbReference type="ChEBI" id="CHEBI:78497"/>
        <dbReference type="ChEBI" id="CHEBI:456215"/>
        <dbReference type="EC" id="6.1.1.7"/>
    </reaction>
</comment>
<evidence type="ECO:0000256" key="9">
    <source>
        <dbReference type="HAMAP-Rule" id="MF_00036"/>
    </source>
</evidence>
<dbReference type="SUPFAM" id="SSF55186">
    <property type="entry name" value="ThrRS/AlaRS common domain"/>
    <property type="match status" value="1"/>
</dbReference>
<name>A0A1J4U7Z0_9BACT</name>
<dbReference type="EMBL" id="MNVC01000032">
    <property type="protein sequence ID" value="OIO18909.1"/>
    <property type="molecule type" value="Genomic_DNA"/>
</dbReference>
<feature type="binding site" evidence="9">
    <location>
        <position position="609"/>
    </location>
    <ligand>
        <name>Zn(2+)</name>
        <dbReference type="ChEBI" id="CHEBI:29105"/>
    </ligand>
</feature>
<comment type="function">
    <text evidence="9">Catalyzes the attachment of alanine to tRNA(Ala) in a two-step reaction: alanine is first activated by ATP to form Ala-AMP and then transferred to the acceptor end of tRNA(Ala). Also edits incorrectly charged Ser-tRNA(Ala) and Gly-tRNA(Ala) via its editing domain.</text>
</comment>
<organism evidence="11 12">
    <name type="scientific">Candidatus Magasanikbacteria bacterium CG1_02_32_51</name>
    <dbReference type="NCBI Taxonomy" id="1805238"/>
    <lineage>
        <taxon>Bacteria</taxon>
        <taxon>Candidatus Magasanikiibacteriota</taxon>
    </lineage>
</organism>
<dbReference type="AlphaFoldDB" id="A0A1J4U7Z0"/>
<dbReference type="PROSITE" id="PS50860">
    <property type="entry name" value="AA_TRNA_LIGASE_II_ALA"/>
    <property type="match status" value="1"/>
</dbReference>
<sequence>MLNAQELRKKYLEFFASKGHTVISSASLIPENDPTTLFTGSGMQPMVPYLLGEKHPLGTRISDSQKCFRAVDMDEVGDNRHTTFFEMLGNWSLGDYFKNEQINWIFDFLTEDIGLNPARLFVTCFRGDKKNNIPKDEEVANLWQKLFQKKGIDAKIVDYPEQGGLQDGRIFYYDANKNWWSRAGIPENMPDGEPGGPDSEMFWDFGIDLKFHEQSKWKDKPCHVNCDCGRFMEIGNNVFMEYLKVGDKFEKLKQQNVDFGGGIERIAAALNDNQDMFAIDLFTGARKKLEEVSGKKYGEDEKETYAFRVIMDHLRAATFLIDDGAMPSNKDQGYFTRRLIRRAVRYANDLGITNIFTPEVAGIYIEEYSEHYPSLQKNKELILNELRKEETKFRETLEQGIKEFEKLLKGFQLALEKTGHAITEISGKQAFKLYDTYGFPIEMTEELAKENNLTVDKIGFDESYKAHQQLSRQGAEQKFKGGLADHGEMSVKYHTATHLLHAALRQVLGNHVEQKGSNITAERLRFDFSHSDKMTDEQIKEVENLVNSAIQKDYQVSFAEMTIAEAKEKGAIGLFGDKYGEMVKVYTVGDPEQEVLVNVSSPTFSREICGGPHVEHTGIMGHFKIVKEESSSAGIRRIKAILE</sequence>
<dbReference type="CDD" id="cd00673">
    <property type="entry name" value="AlaRS_core"/>
    <property type="match status" value="1"/>
</dbReference>
<dbReference type="SMART" id="SM00863">
    <property type="entry name" value="tRNA_SAD"/>
    <property type="match status" value="1"/>
</dbReference>
<dbReference type="InterPro" id="IPR018164">
    <property type="entry name" value="Ala-tRNA-synth_IIc_N"/>
</dbReference>
<evidence type="ECO:0000256" key="6">
    <source>
        <dbReference type="ARBA" id="ARBA00022884"/>
    </source>
</evidence>
<keyword evidence="5 9" id="KW-0067">ATP-binding</keyword>
<keyword evidence="2 9" id="KW-0820">tRNA-binding</keyword>
<dbReference type="GO" id="GO:0005524">
    <property type="term" value="F:ATP binding"/>
    <property type="evidence" value="ECO:0007669"/>
    <property type="project" value="UniProtKB-UniRule"/>
</dbReference>
<dbReference type="InterPro" id="IPR018163">
    <property type="entry name" value="Thr/Ala-tRNA-synth_IIc_edit"/>
</dbReference>
<dbReference type="InterPro" id="IPR018162">
    <property type="entry name" value="Ala-tRNA-ligase_IIc_anticod-bd"/>
</dbReference>
<evidence type="ECO:0000256" key="2">
    <source>
        <dbReference type="ARBA" id="ARBA00022555"/>
    </source>
</evidence>
<keyword evidence="9" id="KW-0963">Cytoplasm</keyword>
<evidence type="ECO:0000259" key="10">
    <source>
        <dbReference type="PROSITE" id="PS50860"/>
    </source>
</evidence>
<evidence type="ECO:0000256" key="1">
    <source>
        <dbReference type="ARBA" id="ARBA00008226"/>
    </source>
</evidence>
<dbReference type="InterPro" id="IPR023033">
    <property type="entry name" value="Ala_tRNA_ligase_euk/bac"/>
</dbReference>
<evidence type="ECO:0000313" key="12">
    <source>
        <dbReference type="Proteomes" id="UP000181941"/>
    </source>
</evidence>
<feature type="binding site" evidence="9">
    <location>
        <position position="613"/>
    </location>
    <ligand>
        <name>Zn(2+)</name>
        <dbReference type="ChEBI" id="CHEBI:29105"/>
    </ligand>
</feature>
<dbReference type="FunFam" id="3.30.980.10:FF:000004">
    <property type="entry name" value="Alanine--tRNA ligase, cytoplasmic"/>
    <property type="match status" value="1"/>
</dbReference>
<keyword evidence="3 9" id="KW-0436">Ligase</keyword>
<evidence type="ECO:0000256" key="5">
    <source>
        <dbReference type="ARBA" id="ARBA00022840"/>
    </source>
</evidence>
<evidence type="ECO:0000313" key="11">
    <source>
        <dbReference type="EMBL" id="OIO18909.1"/>
    </source>
</evidence>
<protein>
    <recommendedName>
        <fullName evidence="9">Alanine--tRNA ligase</fullName>
        <ecNumber evidence="9">6.1.1.7</ecNumber>
    </recommendedName>
    <alternativeName>
        <fullName evidence="9">Alanyl-tRNA synthetase</fullName>
        <shortName evidence="9">AlaRS</shortName>
    </alternativeName>
</protein>
<gene>
    <name evidence="9" type="primary">alaS</name>
    <name evidence="11" type="ORF">AUJ23_02840</name>
</gene>
<keyword evidence="9" id="KW-0479">Metal-binding</keyword>
<dbReference type="InterPro" id="IPR002318">
    <property type="entry name" value="Ala-tRNA-lgiase_IIc"/>
</dbReference>
<dbReference type="NCBIfam" id="NF002436">
    <property type="entry name" value="PRK01584.1"/>
    <property type="match status" value="1"/>
</dbReference>
<dbReference type="GO" id="GO:0004813">
    <property type="term" value="F:alanine-tRNA ligase activity"/>
    <property type="evidence" value="ECO:0007669"/>
    <property type="project" value="UniProtKB-UniRule"/>
</dbReference>
<reference evidence="11 12" key="1">
    <citation type="journal article" date="2016" name="Environ. Microbiol.">
        <title>Genomic resolution of a cold subsurface aquifer community provides metabolic insights for novel microbes adapted to high CO concentrations.</title>
        <authorList>
            <person name="Probst A.J."/>
            <person name="Castelle C.J."/>
            <person name="Singh A."/>
            <person name="Brown C.T."/>
            <person name="Anantharaman K."/>
            <person name="Sharon I."/>
            <person name="Hug L.A."/>
            <person name="Burstein D."/>
            <person name="Emerson J.B."/>
            <person name="Thomas B.C."/>
            <person name="Banfield J.F."/>
        </authorList>
    </citation>
    <scope>NUCLEOTIDE SEQUENCE [LARGE SCALE GENOMIC DNA]</scope>
    <source>
        <strain evidence="11">CG1_02_32_51</strain>
    </source>
</reference>
<dbReference type="PANTHER" id="PTHR11777">
    <property type="entry name" value="ALANYL-TRNA SYNTHETASE"/>
    <property type="match status" value="1"/>
</dbReference>
<proteinExistence type="inferred from homology"/>
<feature type="domain" description="Alanyl-transfer RNA synthetases family profile" evidence="10">
    <location>
        <begin position="2"/>
        <end position="643"/>
    </location>
</feature>
<dbReference type="SUPFAM" id="SSF101353">
    <property type="entry name" value="Putative anticodon-binding domain of alanyl-tRNA synthetase (AlaRS)"/>
    <property type="match status" value="1"/>
</dbReference>
<evidence type="ECO:0000256" key="8">
    <source>
        <dbReference type="ARBA" id="ARBA00023146"/>
    </source>
</evidence>
<keyword evidence="7 9" id="KW-0648">Protein biosynthesis</keyword>
<dbReference type="STRING" id="1805238.AUJ23_02840"/>
<dbReference type="GO" id="GO:0006419">
    <property type="term" value="P:alanyl-tRNA aminoacylation"/>
    <property type="evidence" value="ECO:0007669"/>
    <property type="project" value="UniProtKB-UniRule"/>
</dbReference>
<dbReference type="Pfam" id="PF07973">
    <property type="entry name" value="tRNA_SAD"/>
    <property type="match status" value="1"/>
</dbReference>
<dbReference type="Gene3D" id="3.30.54.20">
    <property type="match status" value="1"/>
</dbReference>
<keyword evidence="9" id="KW-0862">Zinc</keyword>
<dbReference type="GO" id="GO:0005737">
    <property type="term" value="C:cytoplasm"/>
    <property type="evidence" value="ECO:0007669"/>
    <property type="project" value="UniProtKB-SubCell"/>
</dbReference>
<dbReference type="GO" id="GO:0008270">
    <property type="term" value="F:zinc ion binding"/>
    <property type="evidence" value="ECO:0007669"/>
    <property type="project" value="UniProtKB-UniRule"/>
</dbReference>
<comment type="subcellular location">
    <subcellularLocation>
        <location evidence="9">Cytoplasm</location>
    </subcellularLocation>
</comment>
<evidence type="ECO:0000256" key="4">
    <source>
        <dbReference type="ARBA" id="ARBA00022741"/>
    </source>
</evidence>
<dbReference type="GO" id="GO:0002161">
    <property type="term" value="F:aminoacyl-tRNA deacylase activity"/>
    <property type="evidence" value="ECO:0007669"/>
    <property type="project" value="TreeGrafter"/>
</dbReference>
<comment type="similarity">
    <text evidence="1 9">Belongs to the class-II aminoacyl-tRNA synthetase family.</text>
</comment>
<dbReference type="InterPro" id="IPR045864">
    <property type="entry name" value="aa-tRNA-synth_II/BPL/LPL"/>
</dbReference>
<dbReference type="Gene3D" id="3.30.930.10">
    <property type="entry name" value="Bira Bifunctional Protein, Domain 2"/>
    <property type="match status" value="1"/>
</dbReference>
<comment type="cofactor">
    <cofactor evidence="9">
        <name>Zn(2+)</name>
        <dbReference type="ChEBI" id="CHEBI:29105"/>
    </cofactor>
    <text evidence="9">Binds 1 zinc ion per subunit.</text>
</comment>
<feature type="binding site" evidence="9">
    <location>
        <position position="498"/>
    </location>
    <ligand>
        <name>Zn(2+)</name>
        <dbReference type="ChEBI" id="CHEBI:29105"/>
    </ligand>
</feature>
<keyword evidence="6 9" id="KW-0694">RNA-binding</keyword>
<accession>A0A1J4U7Z0</accession>
<dbReference type="InterPro" id="IPR050058">
    <property type="entry name" value="Ala-tRNA_ligase"/>
</dbReference>
<dbReference type="PANTHER" id="PTHR11777:SF9">
    <property type="entry name" value="ALANINE--TRNA LIGASE, CYTOPLASMIC"/>
    <property type="match status" value="1"/>
</dbReference>
<comment type="domain">
    <text evidence="9">Consists of three domains; the N-terminal catalytic domain, the editing domain and the C-terminal C-Ala domain. The editing domain removes incorrectly charged amino acids, while the C-Ala domain, along with tRNA(Ala), serves as a bridge to cooperatively bring together the editing and aminoacylation centers thus stimulating deacylation of misacylated tRNAs.</text>
</comment>
<dbReference type="Proteomes" id="UP000181941">
    <property type="component" value="Unassembled WGS sequence"/>
</dbReference>
<dbReference type="SUPFAM" id="SSF55681">
    <property type="entry name" value="Class II aaRS and biotin synthetases"/>
    <property type="match status" value="1"/>
</dbReference>
<dbReference type="InterPro" id="IPR012947">
    <property type="entry name" value="tRNA_SAD"/>
</dbReference>
<dbReference type="InterPro" id="IPR018165">
    <property type="entry name" value="Ala-tRNA-synth_IIc_core"/>
</dbReference>
<dbReference type="EC" id="6.1.1.7" evidence="9"/>
<evidence type="ECO:0000256" key="3">
    <source>
        <dbReference type="ARBA" id="ARBA00022598"/>
    </source>
</evidence>
<dbReference type="HAMAP" id="MF_00036_B">
    <property type="entry name" value="Ala_tRNA_synth_B"/>
    <property type="match status" value="1"/>
</dbReference>